<dbReference type="EMBL" id="JADPUN010000139">
    <property type="protein sequence ID" value="MBF9129938.1"/>
    <property type="molecule type" value="Genomic_DNA"/>
</dbReference>
<gene>
    <name evidence="3" type="ORF">I0C86_13335</name>
</gene>
<organism evidence="3 4">
    <name type="scientific">Plantactinospora alkalitolerans</name>
    <dbReference type="NCBI Taxonomy" id="2789879"/>
    <lineage>
        <taxon>Bacteria</taxon>
        <taxon>Bacillati</taxon>
        <taxon>Actinomycetota</taxon>
        <taxon>Actinomycetes</taxon>
        <taxon>Micromonosporales</taxon>
        <taxon>Micromonosporaceae</taxon>
        <taxon>Plantactinospora</taxon>
    </lineage>
</organism>
<dbReference type="Pfam" id="PF07452">
    <property type="entry name" value="CHRD"/>
    <property type="match status" value="1"/>
</dbReference>
<protein>
    <submittedName>
        <fullName evidence="3">CHRD domain-containing protein</fullName>
    </submittedName>
</protein>
<proteinExistence type="predicted"/>
<accession>A0ABS0GVA4</accession>
<reference evidence="3 4" key="1">
    <citation type="submission" date="2020-11" db="EMBL/GenBank/DDBJ databases">
        <title>A novel isolate from a Black sea contaminated sediment with potential to produce alkanes: Plantactinospora alkalitolerans sp. nov.</title>
        <authorList>
            <person name="Carro L."/>
            <person name="Veyisoglu A."/>
            <person name="Guven K."/>
            <person name="Schumann P."/>
            <person name="Klenk H.-P."/>
            <person name="Sahin N."/>
        </authorList>
    </citation>
    <scope>NUCLEOTIDE SEQUENCE [LARGE SCALE GENOMIC DNA]</scope>
    <source>
        <strain evidence="3 4">S1510</strain>
    </source>
</reference>
<evidence type="ECO:0000313" key="4">
    <source>
        <dbReference type="Proteomes" id="UP000638560"/>
    </source>
</evidence>
<feature type="chain" id="PRO_5045047521" evidence="1">
    <location>
        <begin position="21"/>
        <end position="191"/>
    </location>
</feature>
<dbReference type="SMART" id="SM00754">
    <property type="entry name" value="CHRD"/>
    <property type="match status" value="1"/>
</dbReference>
<name>A0ABS0GVA4_9ACTN</name>
<evidence type="ECO:0000313" key="3">
    <source>
        <dbReference type="EMBL" id="MBF9129938.1"/>
    </source>
</evidence>
<comment type="caution">
    <text evidence="3">The sequence shown here is derived from an EMBL/GenBank/DDBJ whole genome shotgun (WGS) entry which is preliminary data.</text>
</comment>
<feature type="signal peptide" evidence="1">
    <location>
        <begin position="1"/>
        <end position="20"/>
    </location>
</feature>
<feature type="domain" description="CHRD" evidence="2">
    <location>
        <begin position="44"/>
        <end position="187"/>
    </location>
</feature>
<keyword evidence="4" id="KW-1185">Reference proteome</keyword>
<dbReference type="InterPro" id="IPR010895">
    <property type="entry name" value="CHRD"/>
</dbReference>
<dbReference type="Proteomes" id="UP000638560">
    <property type="component" value="Unassembled WGS sequence"/>
</dbReference>
<dbReference type="RefSeq" id="WP_196201559.1">
    <property type="nucleotide sequence ID" value="NZ_JADPUN010000139.1"/>
</dbReference>
<sequence length="191" mass="20256">MMIGRWRGLAVTLIAVLAAAAGTARLAYGHAERQGEDDDDRRWSVQRERLTGYQETPLALSTTGTGRFAVAIDEQAQEIEYQLSYDALEGDVTQAHIHFGVRAQSGGISAFLCTNLGNGPAGTQPCPADPATVTGTIRPADVIGPVAQGIAAGQFGELLAALRVGAAYVNVHSSLYPGGEIRTQLGRRHYH</sequence>
<evidence type="ECO:0000259" key="2">
    <source>
        <dbReference type="SMART" id="SM00754"/>
    </source>
</evidence>
<keyword evidence="1" id="KW-0732">Signal</keyword>
<evidence type="ECO:0000256" key="1">
    <source>
        <dbReference type="SAM" id="SignalP"/>
    </source>
</evidence>